<dbReference type="Proteomes" id="UP000324104">
    <property type="component" value="Unassembled WGS sequence"/>
</dbReference>
<reference evidence="3 4" key="1">
    <citation type="submission" date="2019-08" db="EMBL/GenBank/DDBJ databases">
        <title>Archaea genome.</title>
        <authorList>
            <person name="Kajale S."/>
            <person name="Shouche Y."/>
            <person name="Deshpande N."/>
            <person name="Sharma A."/>
        </authorList>
    </citation>
    <scope>NUCLEOTIDE SEQUENCE [LARGE SCALE GENOMIC DNA]</scope>
    <source>
        <strain evidence="3 4">ESP3B_9</strain>
    </source>
</reference>
<dbReference type="AlphaFoldDB" id="A0A5D5AN23"/>
<dbReference type="InterPro" id="IPR055546">
    <property type="entry name" value="DUF7122"/>
</dbReference>
<comment type="caution">
    <text evidence="3">The sequence shown here is derived from an EMBL/GenBank/DDBJ whole genome shotgun (WGS) entry which is preliminary data.</text>
</comment>
<accession>A0A5D5AN23</accession>
<sequence length="187" mass="20899">MVDDTDADGASEDGSGGLESNDGQRFDRLPATDAERTVEGRVSRAAVLEYFEDRFAIPPETFEDYTFWEKGAGKIWIYAGESPTPLEIEAIGMTCLRTRQEHWKPTTDFAQRFGRHASACVIDLEREAAQRFAAGEDQELAWEGDWGYLIAAHEIGGSREPLGIGLYVHGELRSMVPKGRQRDISRD</sequence>
<evidence type="ECO:0000256" key="1">
    <source>
        <dbReference type="SAM" id="MobiDB-lite"/>
    </source>
</evidence>
<dbReference type="Pfam" id="PF23437">
    <property type="entry name" value="DUF7122"/>
    <property type="match status" value="1"/>
</dbReference>
<gene>
    <name evidence="3" type="ORF">FYC77_15055</name>
</gene>
<feature type="compositionally biased region" description="Acidic residues" evidence="1">
    <location>
        <begin position="1"/>
        <end position="11"/>
    </location>
</feature>
<feature type="compositionally biased region" description="Basic and acidic residues" evidence="1">
    <location>
        <begin position="22"/>
        <end position="34"/>
    </location>
</feature>
<dbReference type="RefSeq" id="WP_149082323.1">
    <property type="nucleotide sequence ID" value="NZ_VTAW01000022.1"/>
</dbReference>
<evidence type="ECO:0000313" key="3">
    <source>
        <dbReference type="EMBL" id="TYT61122.1"/>
    </source>
</evidence>
<evidence type="ECO:0000313" key="4">
    <source>
        <dbReference type="Proteomes" id="UP000324104"/>
    </source>
</evidence>
<organism evidence="3 4">
    <name type="scientific">Natrialba swarupiae</name>
    <dbReference type="NCBI Taxonomy" id="2448032"/>
    <lineage>
        <taxon>Archaea</taxon>
        <taxon>Methanobacteriati</taxon>
        <taxon>Methanobacteriota</taxon>
        <taxon>Stenosarchaea group</taxon>
        <taxon>Halobacteria</taxon>
        <taxon>Halobacteriales</taxon>
        <taxon>Natrialbaceae</taxon>
        <taxon>Natrialba</taxon>
    </lineage>
</organism>
<protein>
    <recommendedName>
        <fullName evidence="2">DUF7122 domain-containing protein</fullName>
    </recommendedName>
</protein>
<proteinExistence type="predicted"/>
<evidence type="ECO:0000259" key="2">
    <source>
        <dbReference type="Pfam" id="PF23437"/>
    </source>
</evidence>
<dbReference type="EMBL" id="VTAW01000022">
    <property type="protein sequence ID" value="TYT61122.1"/>
    <property type="molecule type" value="Genomic_DNA"/>
</dbReference>
<keyword evidence="4" id="KW-1185">Reference proteome</keyword>
<name>A0A5D5AN23_9EURY</name>
<feature type="domain" description="DUF7122" evidence="2">
    <location>
        <begin position="19"/>
        <end position="92"/>
    </location>
</feature>
<feature type="region of interest" description="Disordered" evidence="1">
    <location>
        <begin position="1"/>
        <end position="34"/>
    </location>
</feature>